<evidence type="ECO:0000313" key="2">
    <source>
        <dbReference type="Proteomes" id="UP001148629"/>
    </source>
</evidence>
<gene>
    <name evidence="1" type="ORF">NM208_g2311</name>
</gene>
<organism evidence="1 2">
    <name type="scientific">Fusarium decemcellulare</name>
    <dbReference type="NCBI Taxonomy" id="57161"/>
    <lineage>
        <taxon>Eukaryota</taxon>
        <taxon>Fungi</taxon>
        <taxon>Dikarya</taxon>
        <taxon>Ascomycota</taxon>
        <taxon>Pezizomycotina</taxon>
        <taxon>Sordariomycetes</taxon>
        <taxon>Hypocreomycetidae</taxon>
        <taxon>Hypocreales</taxon>
        <taxon>Nectriaceae</taxon>
        <taxon>Fusarium</taxon>
        <taxon>Fusarium decemcellulare species complex</taxon>
    </lineage>
</organism>
<protein>
    <submittedName>
        <fullName evidence="1">Uncharacterized protein</fullName>
    </submittedName>
</protein>
<proteinExistence type="predicted"/>
<accession>A0ACC1ST53</accession>
<dbReference type="EMBL" id="JANRMS010000136">
    <property type="protein sequence ID" value="KAJ3545827.1"/>
    <property type="molecule type" value="Genomic_DNA"/>
</dbReference>
<comment type="caution">
    <text evidence="1">The sequence shown here is derived from an EMBL/GenBank/DDBJ whole genome shotgun (WGS) entry which is preliminary data.</text>
</comment>
<reference evidence="1" key="1">
    <citation type="submission" date="2022-08" db="EMBL/GenBank/DDBJ databases">
        <title>Genome Sequence of Fusarium decemcellulare.</title>
        <authorList>
            <person name="Buettner E."/>
        </authorList>
    </citation>
    <scope>NUCLEOTIDE SEQUENCE</scope>
    <source>
        <strain evidence="1">Babe19</strain>
    </source>
</reference>
<sequence length="402" mass="44694">MASENITTIRWGLIATGDIARLFAKDLLIDPKTRGTHDIRHAITAVASSSSKESADKFISSHIAPTQSGDIICKAYGSYEDVVRDADVDIVYIASPHSHHFQNCMLALENGKPTLCEKPLTVNANQAKVLYETAKRKNLFLMEAVWTRFFPLSCAVRKYIRDGLIGDVLRVYVDNSTGVDVSKLGASHRYLDKGLVGGALLDIGVYPLTWVFQTMYHTRDKSQRQKPSRVFGILAYEEASGTDQMVSAVVEFPASASEGQRAAHGIMATSMVLANDPDHTRSARATVRIQGLKGEIQVHGPVHRPEWVKTIPKLKLEGPNPPSWEAREIHFDIPAGGHGMFWEADEAARCLRDGNIESSVIPWEQSIAIIEVVDEIRRQADYTFPEEIESTQYPLRLKSRPK</sequence>
<evidence type="ECO:0000313" key="1">
    <source>
        <dbReference type="EMBL" id="KAJ3545827.1"/>
    </source>
</evidence>
<name>A0ACC1ST53_9HYPO</name>
<dbReference type="Proteomes" id="UP001148629">
    <property type="component" value="Unassembled WGS sequence"/>
</dbReference>
<keyword evidence="2" id="KW-1185">Reference proteome</keyword>